<protein>
    <recommendedName>
        <fullName evidence="1">Penicillin-binding protein activator LpoB</fullName>
    </recommendedName>
</protein>
<dbReference type="AlphaFoldDB" id="A0A1I4Q9M2"/>
<dbReference type="Gene3D" id="3.40.50.10610">
    <property type="entry name" value="ABC-type transport auxiliary lipoprotein component"/>
    <property type="match status" value="1"/>
</dbReference>
<dbReference type="RefSeq" id="WP_092022575.1">
    <property type="nucleotide sequence ID" value="NZ_FOUE01000003.1"/>
</dbReference>
<dbReference type="OrthoDB" id="9803653at2"/>
<gene>
    <name evidence="3" type="ORF">SAMN04487963_2262</name>
</gene>
<evidence type="ECO:0000256" key="2">
    <source>
        <dbReference type="SAM" id="SignalP"/>
    </source>
</evidence>
<dbReference type="Pfam" id="PF13036">
    <property type="entry name" value="LpoB"/>
    <property type="match status" value="1"/>
</dbReference>
<evidence type="ECO:0000313" key="3">
    <source>
        <dbReference type="EMBL" id="SFM36759.1"/>
    </source>
</evidence>
<keyword evidence="4" id="KW-1185">Reference proteome</keyword>
<name>A0A1I4Q9M2_9GAMM</name>
<dbReference type="PROSITE" id="PS51257">
    <property type="entry name" value="PROKAR_LIPOPROTEIN"/>
    <property type="match status" value="1"/>
</dbReference>
<feature type="signal peptide" evidence="2">
    <location>
        <begin position="1"/>
        <end position="18"/>
    </location>
</feature>
<proteinExistence type="predicted"/>
<keyword evidence="2" id="KW-0732">Signal</keyword>
<sequence length="199" mass="22126">MKKLLTLTLCSTLLAACATPTRYVDPAADDGPVTMTMDYRDFERAADAAIQDLLASGAVDNPSGERYVMVVSRITNDTMQRIDTDQLVKKIRVALLRSGKVVTTTAVGLDGAEDEMNMAARELRESEEFDQSSVQQTGTLQAPDLSLSGKIIQRNHRVEDEQQVEYYFQLSLTDLQQGFAIWENETPIIKRGSDDTVSW</sequence>
<evidence type="ECO:0000256" key="1">
    <source>
        <dbReference type="NCBIfam" id="TIGR02722"/>
    </source>
</evidence>
<dbReference type="STRING" id="488535.SAMN04487963_2262"/>
<reference evidence="4" key="1">
    <citation type="submission" date="2016-10" db="EMBL/GenBank/DDBJ databases">
        <authorList>
            <person name="Varghese N."/>
            <person name="Submissions S."/>
        </authorList>
    </citation>
    <scope>NUCLEOTIDE SEQUENCE [LARGE SCALE GENOMIC DNA]</scope>
    <source>
        <strain evidence="4">CGMCC 1.7061</strain>
    </source>
</reference>
<evidence type="ECO:0000313" key="4">
    <source>
        <dbReference type="Proteomes" id="UP000198519"/>
    </source>
</evidence>
<dbReference type="Proteomes" id="UP000198519">
    <property type="component" value="Unassembled WGS sequence"/>
</dbReference>
<dbReference type="EMBL" id="FOUE01000003">
    <property type="protein sequence ID" value="SFM36759.1"/>
    <property type="molecule type" value="Genomic_DNA"/>
</dbReference>
<dbReference type="NCBIfam" id="TIGR02722">
    <property type="entry name" value="lp"/>
    <property type="match status" value="1"/>
</dbReference>
<feature type="chain" id="PRO_5011464718" description="Penicillin-binding protein activator LpoB" evidence="2">
    <location>
        <begin position="19"/>
        <end position="199"/>
    </location>
</feature>
<organism evidence="3 4">
    <name type="scientific">Marinobacter zhejiangensis</name>
    <dbReference type="NCBI Taxonomy" id="488535"/>
    <lineage>
        <taxon>Bacteria</taxon>
        <taxon>Pseudomonadati</taxon>
        <taxon>Pseudomonadota</taxon>
        <taxon>Gammaproteobacteria</taxon>
        <taxon>Pseudomonadales</taxon>
        <taxon>Marinobacteraceae</taxon>
        <taxon>Marinobacter</taxon>
    </lineage>
</organism>
<dbReference type="InterPro" id="IPR014094">
    <property type="entry name" value="LpoB"/>
</dbReference>
<accession>A0A1I4Q9M2</accession>